<gene>
    <name evidence="1" type="ORF">WKI58_08910</name>
</gene>
<protein>
    <submittedName>
        <fullName evidence="1">GNAT family N-acetyltransferase</fullName>
        <ecNumber evidence="1">2.3.1.-</ecNumber>
    </submittedName>
</protein>
<sequence>MSGHGGPSDGPSDRAGSGGGCAVREATDPADREACFAVRKEVFVVEQRVPQEIEYDAYDAADADTVHVLAVGPDGPLGTGRLLYGPAAAGKTGGDASVGSLGRLAVTKAARGLGVGAALVRAIESAARARGLRAVDLHAQTHALAFYERLGYEAYGPEFPDAGIAHRAMRRAL</sequence>
<dbReference type="EMBL" id="JBBKAI010000002">
    <property type="protein sequence ID" value="MEJ8656646.1"/>
    <property type="molecule type" value="Genomic_DNA"/>
</dbReference>
<organism evidence="1 2">
    <name type="scientific">Streptomyces pratisoli</name>
    <dbReference type="NCBI Taxonomy" id="3139917"/>
    <lineage>
        <taxon>Bacteria</taxon>
        <taxon>Bacillati</taxon>
        <taxon>Actinomycetota</taxon>
        <taxon>Actinomycetes</taxon>
        <taxon>Kitasatosporales</taxon>
        <taxon>Streptomycetaceae</taxon>
        <taxon>Streptomyces</taxon>
    </lineage>
</organism>
<keyword evidence="1" id="KW-0012">Acyltransferase</keyword>
<name>A0ACC6QE91_9ACTN</name>
<evidence type="ECO:0000313" key="2">
    <source>
        <dbReference type="Proteomes" id="UP001375539"/>
    </source>
</evidence>
<dbReference type="Proteomes" id="UP001375539">
    <property type="component" value="Unassembled WGS sequence"/>
</dbReference>
<comment type="caution">
    <text evidence="1">The sequence shown here is derived from an EMBL/GenBank/DDBJ whole genome shotgun (WGS) entry which is preliminary data.</text>
</comment>
<proteinExistence type="predicted"/>
<accession>A0ACC6QE91</accession>
<keyword evidence="1" id="KW-0808">Transferase</keyword>
<dbReference type="EC" id="2.3.1.-" evidence="1"/>
<keyword evidence="2" id="KW-1185">Reference proteome</keyword>
<evidence type="ECO:0000313" key="1">
    <source>
        <dbReference type="EMBL" id="MEJ8656646.1"/>
    </source>
</evidence>
<reference evidence="1" key="1">
    <citation type="submission" date="2024-03" db="EMBL/GenBank/DDBJ databases">
        <title>Novel Streptomyces species of biotechnological and ecological value are a feature of Machair soil.</title>
        <authorList>
            <person name="Prole J.R."/>
            <person name="Goodfellow M."/>
            <person name="Allenby N."/>
            <person name="Ward A.C."/>
        </authorList>
    </citation>
    <scope>NUCLEOTIDE SEQUENCE</scope>
    <source>
        <strain evidence="1">MS1.AVA.4</strain>
    </source>
</reference>